<keyword evidence="6" id="KW-0539">Nucleus</keyword>
<protein>
    <recommendedName>
        <fullName evidence="7">Xylanolytic transcriptional activator regulatory domain-containing protein</fullName>
    </recommendedName>
</protein>
<evidence type="ECO:0000256" key="2">
    <source>
        <dbReference type="ARBA" id="ARBA00022833"/>
    </source>
</evidence>
<organism evidence="8 9">
    <name type="scientific">Rhizoclosmatium globosum</name>
    <dbReference type="NCBI Taxonomy" id="329046"/>
    <lineage>
        <taxon>Eukaryota</taxon>
        <taxon>Fungi</taxon>
        <taxon>Fungi incertae sedis</taxon>
        <taxon>Chytridiomycota</taxon>
        <taxon>Chytridiomycota incertae sedis</taxon>
        <taxon>Chytridiomycetes</taxon>
        <taxon>Chytridiales</taxon>
        <taxon>Chytriomycetaceae</taxon>
        <taxon>Rhizoclosmatium</taxon>
    </lineage>
</organism>
<sequence>MESMLQQTTIMMQKPSCSTFSAFHLCFDEISVSFYRRAKKALILAMEQPPTLATVQACNCLCQFALSKGQPVTGIQFLRMSLNMILELRLDVDPDDSPWLFHLNLTPRQKEERRRAFWGAYWQIMWLDSNDDVKDVEINCDRIKAPGIVMDPGPVFENCVFRKWECELLAVIGKK</sequence>
<dbReference type="AlphaFoldDB" id="A0A1Y2BWL1"/>
<evidence type="ECO:0000256" key="1">
    <source>
        <dbReference type="ARBA" id="ARBA00022723"/>
    </source>
</evidence>
<dbReference type="GO" id="GO:0008270">
    <property type="term" value="F:zinc ion binding"/>
    <property type="evidence" value="ECO:0007669"/>
    <property type="project" value="InterPro"/>
</dbReference>
<evidence type="ECO:0000313" key="9">
    <source>
        <dbReference type="Proteomes" id="UP000193642"/>
    </source>
</evidence>
<dbReference type="Pfam" id="PF04082">
    <property type="entry name" value="Fungal_trans"/>
    <property type="match status" value="1"/>
</dbReference>
<dbReference type="GO" id="GO:0006351">
    <property type="term" value="P:DNA-templated transcription"/>
    <property type="evidence" value="ECO:0007669"/>
    <property type="project" value="InterPro"/>
</dbReference>
<keyword evidence="5" id="KW-0804">Transcription</keyword>
<name>A0A1Y2BWL1_9FUNG</name>
<dbReference type="OrthoDB" id="2108015at2759"/>
<dbReference type="InterPro" id="IPR051615">
    <property type="entry name" value="Transcr_Regulatory_Elem"/>
</dbReference>
<keyword evidence="2" id="KW-0862">Zinc</keyword>
<reference evidence="8 9" key="1">
    <citation type="submission" date="2016-07" db="EMBL/GenBank/DDBJ databases">
        <title>Pervasive Adenine N6-methylation of Active Genes in Fungi.</title>
        <authorList>
            <consortium name="DOE Joint Genome Institute"/>
            <person name="Mondo S.J."/>
            <person name="Dannebaum R.O."/>
            <person name="Kuo R.C."/>
            <person name="Labutti K."/>
            <person name="Haridas S."/>
            <person name="Kuo A."/>
            <person name="Salamov A."/>
            <person name="Ahrendt S.R."/>
            <person name="Lipzen A."/>
            <person name="Sullivan W."/>
            <person name="Andreopoulos W.B."/>
            <person name="Clum A."/>
            <person name="Lindquist E."/>
            <person name="Daum C."/>
            <person name="Ramamoorthy G.K."/>
            <person name="Gryganskyi A."/>
            <person name="Culley D."/>
            <person name="Magnuson J.K."/>
            <person name="James T.Y."/>
            <person name="O'Malley M.A."/>
            <person name="Stajich J.E."/>
            <person name="Spatafora J.W."/>
            <person name="Visel A."/>
            <person name="Grigoriev I.V."/>
        </authorList>
    </citation>
    <scope>NUCLEOTIDE SEQUENCE [LARGE SCALE GENOMIC DNA]</scope>
    <source>
        <strain evidence="8 9">JEL800</strain>
    </source>
</reference>
<dbReference type="Proteomes" id="UP000193642">
    <property type="component" value="Unassembled WGS sequence"/>
</dbReference>
<dbReference type="InterPro" id="IPR007219">
    <property type="entry name" value="XnlR_reg_dom"/>
</dbReference>
<evidence type="ECO:0000256" key="5">
    <source>
        <dbReference type="ARBA" id="ARBA00023163"/>
    </source>
</evidence>
<evidence type="ECO:0000313" key="8">
    <source>
        <dbReference type="EMBL" id="ORY39133.1"/>
    </source>
</evidence>
<evidence type="ECO:0000256" key="3">
    <source>
        <dbReference type="ARBA" id="ARBA00023015"/>
    </source>
</evidence>
<accession>A0A1Y2BWL1</accession>
<keyword evidence="4" id="KW-0238">DNA-binding</keyword>
<dbReference type="GO" id="GO:0003677">
    <property type="term" value="F:DNA binding"/>
    <property type="evidence" value="ECO:0007669"/>
    <property type="project" value="UniProtKB-KW"/>
</dbReference>
<evidence type="ECO:0000256" key="6">
    <source>
        <dbReference type="ARBA" id="ARBA00023242"/>
    </source>
</evidence>
<comment type="caution">
    <text evidence="8">The sequence shown here is derived from an EMBL/GenBank/DDBJ whole genome shotgun (WGS) entry which is preliminary data.</text>
</comment>
<dbReference type="PANTHER" id="PTHR31313:SF81">
    <property type="entry name" value="TY1 ENHANCER ACTIVATOR"/>
    <property type="match status" value="1"/>
</dbReference>
<dbReference type="CDD" id="cd12148">
    <property type="entry name" value="fungal_TF_MHR"/>
    <property type="match status" value="1"/>
</dbReference>
<keyword evidence="9" id="KW-1185">Reference proteome</keyword>
<evidence type="ECO:0000259" key="7">
    <source>
        <dbReference type="Pfam" id="PF04082"/>
    </source>
</evidence>
<gene>
    <name evidence="8" type="ORF">BCR33DRAFT_418640</name>
</gene>
<proteinExistence type="predicted"/>
<keyword evidence="3" id="KW-0805">Transcription regulation</keyword>
<dbReference type="EMBL" id="MCGO01000041">
    <property type="protein sequence ID" value="ORY39133.1"/>
    <property type="molecule type" value="Genomic_DNA"/>
</dbReference>
<evidence type="ECO:0000256" key="4">
    <source>
        <dbReference type="ARBA" id="ARBA00023125"/>
    </source>
</evidence>
<keyword evidence="1" id="KW-0479">Metal-binding</keyword>
<dbReference type="PANTHER" id="PTHR31313">
    <property type="entry name" value="TY1 ENHANCER ACTIVATOR"/>
    <property type="match status" value="1"/>
</dbReference>
<feature type="domain" description="Xylanolytic transcriptional activator regulatory" evidence="7">
    <location>
        <begin position="30"/>
        <end position="122"/>
    </location>
</feature>